<feature type="transmembrane region" description="Helical" evidence="5">
    <location>
        <begin position="322"/>
        <end position="346"/>
    </location>
</feature>
<evidence type="ECO:0000256" key="4">
    <source>
        <dbReference type="ARBA" id="ARBA00023136"/>
    </source>
</evidence>
<dbReference type="OrthoDB" id="9759676at2"/>
<evidence type="ECO:0000256" key="5">
    <source>
        <dbReference type="SAM" id="Phobius"/>
    </source>
</evidence>
<evidence type="ECO:0000256" key="3">
    <source>
        <dbReference type="ARBA" id="ARBA00022989"/>
    </source>
</evidence>
<dbReference type="GO" id="GO:0022857">
    <property type="term" value="F:transmembrane transporter activity"/>
    <property type="evidence" value="ECO:0007669"/>
    <property type="project" value="InterPro"/>
</dbReference>
<feature type="transmembrane region" description="Helical" evidence="5">
    <location>
        <begin position="192"/>
        <end position="213"/>
    </location>
</feature>
<sequence>MTSGDDTGFERSRWLRFKDVVLGPPLRVADLPQEKLSNRAALGVLASDGLSSTAYGGEQMLRVLVPVVGTAAFSLLLPLTGALLLVLLVLTITYGDVVTHYTRAGGSYVVAKENFGPRVAQIAAVALLVDYIVTVAVQAAAGADALISLVHLIGDGWPGINAVKLPVTVAIVLVLAYGNLRGVRQAGRVFAVPAYLFVAAVTAMLLVGLWRAATGGLPRADTHAEGALELGTSGDGLLYGATVFVVLRAFANGGASLTGLEAVSNSVSVFREPRGVNARRTLVVMSLLLAGMIGTVAWLAAVTHPVPFTDGSPTVIAQEAHMVFGDGVLGVAALVFVQVATALILFTGANTPFSGFPFLADFVAEDRFLPLRLTRRGQRLAYSGGIIALTVVSVALLVVTGAQVEHLVALYAIGVFTGFAMAGAGMAVHHRRERGPRHRLRTFGNAVAAVVSAAVVLIFAVTKFTEGAWLVVLVFPAGVWTLIRINREYREEAAALRAVERHGADLPTWRRHVVLVLVDALDLAALRALRYAHTLHPDELRAVHVALDPVRAERLRRRWADSSTTSVPLRVLDCQDRRLAAAVARTAVAETADGETALTLLLPRRLYLTRWGKLLHPHQGERIARAVEHLPATAVTILPVDVGSTARRVRAIKR</sequence>
<dbReference type="RefSeq" id="WP_139674654.1">
    <property type="nucleotide sequence ID" value="NZ_VDLY02000024.1"/>
</dbReference>
<feature type="transmembrane region" description="Helical" evidence="5">
    <location>
        <begin position="237"/>
        <end position="260"/>
    </location>
</feature>
<dbReference type="GO" id="GO:0016020">
    <property type="term" value="C:membrane"/>
    <property type="evidence" value="ECO:0007669"/>
    <property type="project" value="UniProtKB-SubCell"/>
</dbReference>
<name>A0A5N5ZTK2_9ACTN</name>
<feature type="transmembrane region" description="Helical" evidence="5">
    <location>
        <begin position="71"/>
        <end position="98"/>
    </location>
</feature>
<gene>
    <name evidence="6" type="ORF">FH607_028160</name>
</gene>
<dbReference type="Proteomes" id="UP000314251">
    <property type="component" value="Unassembled WGS sequence"/>
</dbReference>
<feature type="transmembrane region" description="Helical" evidence="5">
    <location>
        <begin position="281"/>
        <end position="302"/>
    </location>
</feature>
<comment type="subcellular location">
    <subcellularLocation>
        <location evidence="1">Membrane</location>
        <topology evidence="1">Multi-pass membrane protein</topology>
    </subcellularLocation>
</comment>
<dbReference type="EMBL" id="VDLY02000024">
    <property type="protein sequence ID" value="KAB8159565.1"/>
    <property type="molecule type" value="Genomic_DNA"/>
</dbReference>
<accession>A0A5N5ZTK2</accession>
<dbReference type="PANTHER" id="PTHR47704">
    <property type="entry name" value="POTASSIUM TRANSPORTER KIMA"/>
    <property type="match status" value="1"/>
</dbReference>
<keyword evidence="2 5" id="KW-0812">Transmembrane</keyword>
<feature type="transmembrane region" description="Helical" evidence="5">
    <location>
        <begin position="380"/>
        <end position="402"/>
    </location>
</feature>
<dbReference type="AlphaFoldDB" id="A0A5N5ZTK2"/>
<evidence type="ECO:0000256" key="2">
    <source>
        <dbReference type="ARBA" id="ARBA00022692"/>
    </source>
</evidence>
<dbReference type="InterPro" id="IPR053153">
    <property type="entry name" value="APC_K+_Transporter"/>
</dbReference>
<organism evidence="6 7">
    <name type="scientific">Streptomyces mimosae</name>
    <dbReference type="NCBI Taxonomy" id="2586635"/>
    <lineage>
        <taxon>Bacteria</taxon>
        <taxon>Bacillati</taxon>
        <taxon>Actinomycetota</taxon>
        <taxon>Actinomycetes</taxon>
        <taxon>Kitasatosporales</taxon>
        <taxon>Streptomycetaceae</taxon>
        <taxon>Streptomyces</taxon>
    </lineage>
</organism>
<reference evidence="6" key="1">
    <citation type="submission" date="2019-10" db="EMBL/GenBank/DDBJ databases">
        <title>Nonomuraea sp. nov., isolated from Phyllanthus amarus.</title>
        <authorList>
            <person name="Klykleung N."/>
            <person name="Tanasupawat S."/>
        </authorList>
    </citation>
    <scope>NUCLEOTIDE SEQUENCE [LARGE SCALE GENOMIC DNA]</scope>
    <source>
        <strain evidence="6">3MP-10</strain>
    </source>
</reference>
<keyword evidence="7" id="KW-1185">Reference proteome</keyword>
<dbReference type="Gene3D" id="1.20.1740.10">
    <property type="entry name" value="Amino acid/polyamine transporter I"/>
    <property type="match status" value="1"/>
</dbReference>
<feature type="transmembrane region" description="Helical" evidence="5">
    <location>
        <begin position="161"/>
        <end position="180"/>
    </location>
</feature>
<dbReference type="InterPro" id="IPR002293">
    <property type="entry name" value="AA/rel_permease1"/>
</dbReference>
<evidence type="ECO:0000313" key="6">
    <source>
        <dbReference type="EMBL" id="KAB8159565.1"/>
    </source>
</evidence>
<feature type="transmembrane region" description="Helical" evidence="5">
    <location>
        <begin position="467"/>
        <end position="483"/>
    </location>
</feature>
<dbReference type="Pfam" id="PF13520">
    <property type="entry name" value="AA_permease_2"/>
    <property type="match status" value="1"/>
</dbReference>
<dbReference type="PANTHER" id="PTHR47704:SF1">
    <property type="entry name" value="POTASSIUM TRANSPORTER KIMA"/>
    <property type="match status" value="1"/>
</dbReference>
<proteinExistence type="predicted"/>
<comment type="caution">
    <text evidence="6">The sequence shown here is derived from an EMBL/GenBank/DDBJ whole genome shotgun (WGS) entry which is preliminary data.</text>
</comment>
<protein>
    <submittedName>
        <fullName evidence="6">Amino acid permease</fullName>
    </submittedName>
</protein>
<evidence type="ECO:0000256" key="1">
    <source>
        <dbReference type="ARBA" id="ARBA00004141"/>
    </source>
</evidence>
<feature type="transmembrane region" description="Helical" evidence="5">
    <location>
        <begin position="440"/>
        <end position="461"/>
    </location>
</feature>
<feature type="transmembrane region" description="Helical" evidence="5">
    <location>
        <begin position="408"/>
        <end position="428"/>
    </location>
</feature>
<evidence type="ECO:0000313" key="7">
    <source>
        <dbReference type="Proteomes" id="UP000314251"/>
    </source>
</evidence>
<keyword evidence="3 5" id="KW-1133">Transmembrane helix</keyword>
<feature type="transmembrane region" description="Helical" evidence="5">
    <location>
        <begin position="119"/>
        <end position="141"/>
    </location>
</feature>
<keyword evidence="4 5" id="KW-0472">Membrane</keyword>